<proteinExistence type="predicted"/>
<protein>
    <submittedName>
        <fullName evidence="1">Uncharacterized protein</fullName>
    </submittedName>
</protein>
<organism evidence="1">
    <name type="scientific">Anguilla anguilla</name>
    <name type="common">European freshwater eel</name>
    <name type="synonym">Muraena anguilla</name>
    <dbReference type="NCBI Taxonomy" id="7936"/>
    <lineage>
        <taxon>Eukaryota</taxon>
        <taxon>Metazoa</taxon>
        <taxon>Chordata</taxon>
        <taxon>Craniata</taxon>
        <taxon>Vertebrata</taxon>
        <taxon>Euteleostomi</taxon>
        <taxon>Actinopterygii</taxon>
        <taxon>Neopterygii</taxon>
        <taxon>Teleostei</taxon>
        <taxon>Anguilliformes</taxon>
        <taxon>Anguillidae</taxon>
        <taxon>Anguilla</taxon>
    </lineage>
</organism>
<reference evidence="1" key="2">
    <citation type="journal article" date="2015" name="Fish Shellfish Immunol.">
        <title>Early steps in the European eel (Anguilla anguilla)-Vibrio vulnificus interaction in the gills: Role of the RtxA13 toxin.</title>
        <authorList>
            <person name="Callol A."/>
            <person name="Pajuelo D."/>
            <person name="Ebbesson L."/>
            <person name="Teles M."/>
            <person name="MacKenzie S."/>
            <person name="Amaro C."/>
        </authorList>
    </citation>
    <scope>NUCLEOTIDE SEQUENCE</scope>
</reference>
<dbReference type="AlphaFoldDB" id="A0A0E9VC79"/>
<evidence type="ECO:0000313" key="1">
    <source>
        <dbReference type="EMBL" id="JAH75667.1"/>
    </source>
</evidence>
<dbReference type="EMBL" id="GBXM01032910">
    <property type="protein sequence ID" value="JAH75667.1"/>
    <property type="molecule type" value="Transcribed_RNA"/>
</dbReference>
<reference evidence="1" key="1">
    <citation type="submission" date="2014-11" db="EMBL/GenBank/DDBJ databases">
        <authorList>
            <person name="Amaro Gonzalez C."/>
        </authorList>
    </citation>
    <scope>NUCLEOTIDE SEQUENCE</scope>
</reference>
<name>A0A0E9VC79_ANGAN</name>
<sequence length="22" mass="2612">MRQESYRHVAHVRRVPEVSTAC</sequence>
<accession>A0A0E9VC79</accession>